<keyword evidence="2" id="KW-0378">Hydrolase</keyword>
<dbReference type="PANTHER" id="PTHR43194">
    <property type="entry name" value="HYDROLASE ALPHA/BETA FOLD FAMILY"/>
    <property type="match status" value="1"/>
</dbReference>
<dbReference type="Gene3D" id="3.40.50.1820">
    <property type="entry name" value="alpha/beta hydrolase"/>
    <property type="match status" value="1"/>
</dbReference>
<evidence type="ECO:0000259" key="1">
    <source>
        <dbReference type="Pfam" id="PF12697"/>
    </source>
</evidence>
<evidence type="ECO:0000313" key="2">
    <source>
        <dbReference type="EMBL" id="MEN1947351.1"/>
    </source>
</evidence>
<dbReference type="Pfam" id="PF12697">
    <property type="entry name" value="Abhydrolase_6"/>
    <property type="match status" value="1"/>
</dbReference>
<dbReference type="EMBL" id="JBCLVG010000002">
    <property type="protein sequence ID" value="MEN1947351.1"/>
    <property type="molecule type" value="Genomic_DNA"/>
</dbReference>
<gene>
    <name evidence="2" type="ORF">WJX64_12405</name>
</gene>
<dbReference type="PANTHER" id="PTHR43194:SF2">
    <property type="entry name" value="PEROXISOMAL MEMBRANE PROTEIN LPX1"/>
    <property type="match status" value="1"/>
</dbReference>
<dbReference type="InterPro" id="IPR029058">
    <property type="entry name" value="AB_hydrolase_fold"/>
</dbReference>
<dbReference type="InterPro" id="IPR050228">
    <property type="entry name" value="Carboxylesterase_BioH"/>
</dbReference>
<keyword evidence="3" id="KW-1185">Reference proteome</keyword>
<dbReference type="Proteomes" id="UP001425155">
    <property type="component" value="Unassembled WGS sequence"/>
</dbReference>
<sequence length="271" mass="28427">MTVLLLHGLGSDRKYMLDVFGPVLATLAPGERVIAPDARAHGASPLIGTPADFALDRLAAEVEASVAAQTAVSVDSGDAESTRTAESAVGAGITVVGVSMGAALALRMALAGRIRIDRALFVRPSFTDRSMPENLRAFPVIGQLLHDVGPVEGQVLFRETPAYRSAVDASPLGGAGLLAQFRYPLAVERAVRLVEVPRNRAFDSETELASLGARMPTAVIGAPRDPVHPFPAAEQWAGALGSPLTRLPARDDGQPAQLAVLRAAFGEWLRA</sequence>
<accession>A0ABU9W879</accession>
<dbReference type="SUPFAM" id="SSF53474">
    <property type="entry name" value="alpha/beta-Hydrolases"/>
    <property type="match status" value="1"/>
</dbReference>
<comment type="caution">
    <text evidence="2">The sequence shown here is derived from an EMBL/GenBank/DDBJ whole genome shotgun (WGS) entry which is preliminary data.</text>
</comment>
<proteinExistence type="predicted"/>
<dbReference type="GO" id="GO:0016787">
    <property type="term" value="F:hydrolase activity"/>
    <property type="evidence" value="ECO:0007669"/>
    <property type="project" value="UniProtKB-KW"/>
</dbReference>
<organism evidence="2 3">
    <name type="scientific">Leifsonia stereocauli</name>
    <dbReference type="NCBI Taxonomy" id="3134136"/>
    <lineage>
        <taxon>Bacteria</taxon>
        <taxon>Bacillati</taxon>
        <taxon>Actinomycetota</taxon>
        <taxon>Actinomycetes</taxon>
        <taxon>Micrococcales</taxon>
        <taxon>Microbacteriaceae</taxon>
        <taxon>Leifsonia</taxon>
    </lineage>
</organism>
<name>A0ABU9W879_9MICO</name>
<feature type="domain" description="AB hydrolase-1" evidence="1">
    <location>
        <begin position="3"/>
        <end position="239"/>
    </location>
</feature>
<dbReference type="RefSeq" id="WP_342114503.1">
    <property type="nucleotide sequence ID" value="NZ_JBCAUN010000002.1"/>
</dbReference>
<evidence type="ECO:0000313" key="3">
    <source>
        <dbReference type="Proteomes" id="UP001425155"/>
    </source>
</evidence>
<dbReference type="InterPro" id="IPR000073">
    <property type="entry name" value="AB_hydrolase_1"/>
</dbReference>
<reference evidence="2 3" key="1">
    <citation type="submission" date="2024-03" db="EMBL/GenBank/DDBJ databases">
        <title>YIM 134122 draft genome.</title>
        <authorList>
            <person name="Zuo S."/>
            <person name="Xiong L."/>
        </authorList>
    </citation>
    <scope>NUCLEOTIDE SEQUENCE [LARGE SCALE GENOMIC DNA]</scope>
    <source>
        <strain evidence="2 3">YIM 134122</strain>
    </source>
</reference>
<protein>
    <submittedName>
        <fullName evidence="2">Alpha/beta hydrolase</fullName>
    </submittedName>
</protein>